<dbReference type="Pfam" id="PF26605">
    <property type="entry name" value="WLGC"/>
    <property type="match status" value="1"/>
</dbReference>
<evidence type="ECO:0000259" key="3">
    <source>
        <dbReference type="Pfam" id="PF26605"/>
    </source>
</evidence>
<dbReference type="EMBL" id="JBIMZQ010000049">
    <property type="protein sequence ID" value="KAL3659023.1"/>
    <property type="molecule type" value="Genomic_DNA"/>
</dbReference>
<dbReference type="InterPro" id="IPR058256">
    <property type="entry name" value="WLGC"/>
</dbReference>
<evidence type="ECO:0000256" key="1">
    <source>
        <dbReference type="SAM" id="MobiDB-lite"/>
    </source>
</evidence>
<sequence>MEKPRATEEDDGREVFSSLENEGPLRRKSLLSNSPSASPNKVYPSGSEPELRVKSSILEKKSSKYSKTEAQTKPRDGSSSVGLTLVIGFGVCVCLAWTLWLILLNVAPNDTVNKVMGTESFDYGSFWLMIKPSAALVGLATVGLSVVALGYLAVLIKMLLSIRHNSKKTYVVNDSSKKVHFSQKVEMVLEDGAAKQTKRKMVSTAIQFATAVAREDSTARKYLKVVMKFGDLALETVLLYQMLESGSPAPLIGIFTVVVASNALSCAAMMFVPYEKAPLAEILIDILFDFLIIVGCPMLVVLYCLSTFTFERAKFAINLEVFPAGWFEQGASVIADPVETAVIYKSLKSLRIMSVLDFFTRMGVNITLCYRLRNVVDLIKDPRKQHSSVYPKKHRLSVGIFVVFAVFLVIFVEESMRTSDVACQAHPECVVKARRWTRLSTGSLTQCPCLMLIDRDIAPKTYSEWETPTNVTEKVAQLASTGDLQTVQLTNRYLAVLPDELRLCTNLRHLSLEYTHTQTFPDWIGELKLIEFLHVESKFSSPMVVLPDDMFDDMASLTFIHFAAFIPMAKLPSLWGLTNLKSLTLALFFFLEEIPDFDRLHNLERLVLASMPAMDYLPDFSSATTLKSFAASDRGAWCCNGFLGDCNLSDGKCGVHPVWGSPAVSCLASNRTDKLATEGTLAAMKRFSVTICGPVLQPGVLEGSPTPDIMAPCNGTMYKQCPRDDKAESMCYNARFMGIACTTNPFPIEMRRRQIAQGVGDRCDPEMEAWLGCK</sequence>
<organism evidence="4 5">
    <name type="scientific">Phytophthora oleae</name>
    <dbReference type="NCBI Taxonomy" id="2107226"/>
    <lineage>
        <taxon>Eukaryota</taxon>
        <taxon>Sar</taxon>
        <taxon>Stramenopiles</taxon>
        <taxon>Oomycota</taxon>
        <taxon>Peronosporomycetes</taxon>
        <taxon>Peronosporales</taxon>
        <taxon>Peronosporaceae</taxon>
        <taxon>Phytophthora</taxon>
    </lineage>
</organism>
<evidence type="ECO:0000313" key="4">
    <source>
        <dbReference type="EMBL" id="KAL3659023.1"/>
    </source>
</evidence>
<evidence type="ECO:0000313" key="5">
    <source>
        <dbReference type="Proteomes" id="UP001632037"/>
    </source>
</evidence>
<feature type="transmembrane region" description="Helical" evidence="2">
    <location>
        <begin position="251"/>
        <end position="274"/>
    </location>
</feature>
<name>A0ABD3EWW2_9STRA</name>
<dbReference type="SUPFAM" id="SSF52058">
    <property type="entry name" value="L domain-like"/>
    <property type="match status" value="1"/>
</dbReference>
<keyword evidence="5" id="KW-1185">Reference proteome</keyword>
<comment type="caution">
    <text evidence="4">The sequence shown here is derived from an EMBL/GenBank/DDBJ whole genome shotgun (WGS) entry which is preliminary data.</text>
</comment>
<reference evidence="4 5" key="1">
    <citation type="submission" date="2024-09" db="EMBL/GenBank/DDBJ databases">
        <title>Genome sequencing and assembly of Phytophthora oleae, isolate VK10A, causative agent of rot of olive drupes.</title>
        <authorList>
            <person name="Conti Taguali S."/>
            <person name="Riolo M."/>
            <person name="La Spada F."/>
            <person name="Cacciola S.O."/>
            <person name="Dionisio G."/>
        </authorList>
    </citation>
    <scope>NUCLEOTIDE SEQUENCE [LARGE SCALE GENOMIC DNA]</scope>
    <source>
        <strain evidence="4 5">VK10A</strain>
    </source>
</reference>
<feature type="region of interest" description="Disordered" evidence="1">
    <location>
        <begin position="1"/>
        <end position="54"/>
    </location>
</feature>
<feature type="transmembrane region" description="Helical" evidence="2">
    <location>
        <begin position="394"/>
        <end position="412"/>
    </location>
</feature>
<evidence type="ECO:0000256" key="2">
    <source>
        <dbReference type="SAM" id="Phobius"/>
    </source>
</evidence>
<protein>
    <recommendedName>
        <fullName evidence="3">WLGC domain-containing protein</fullName>
    </recommendedName>
</protein>
<dbReference type="InterPro" id="IPR032675">
    <property type="entry name" value="LRR_dom_sf"/>
</dbReference>
<keyword evidence="2" id="KW-0472">Membrane</keyword>
<feature type="compositionally biased region" description="Low complexity" evidence="1">
    <location>
        <begin position="30"/>
        <end position="41"/>
    </location>
</feature>
<feature type="transmembrane region" description="Helical" evidence="2">
    <location>
        <begin position="134"/>
        <end position="160"/>
    </location>
</feature>
<keyword evidence="2" id="KW-1133">Transmembrane helix</keyword>
<feature type="transmembrane region" description="Helical" evidence="2">
    <location>
        <begin position="286"/>
        <end position="305"/>
    </location>
</feature>
<dbReference type="Proteomes" id="UP001632037">
    <property type="component" value="Unassembled WGS sequence"/>
</dbReference>
<keyword evidence="2" id="KW-0812">Transmembrane</keyword>
<dbReference type="Gene3D" id="3.80.10.10">
    <property type="entry name" value="Ribonuclease Inhibitor"/>
    <property type="match status" value="1"/>
</dbReference>
<feature type="transmembrane region" description="Helical" evidence="2">
    <location>
        <begin position="81"/>
        <end position="103"/>
    </location>
</feature>
<feature type="domain" description="WLGC" evidence="3">
    <location>
        <begin position="710"/>
        <end position="774"/>
    </location>
</feature>
<gene>
    <name evidence="4" type="ORF">V7S43_015907</name>
</gene>
<proteinExistence type="predicted"/>
<dbReference type="AlphaFoldDB" id="A0ABD3EWW2"/>
<accession>A0ABD3EWW2</accession>